<gene>
    <name evidence="1" type="ORF">QWJ41_20290</name>
</gene>
<organism evidence="1 2">
    <name type="scientific">Nocardioides cremeus</name>
    <dbReference type="NCBI Taxonomy" id="3058044"/>
    <lineage>
        <taxon>Bacteria</taxon>
        <taxon>Bacillati</taxon>
        <taxon>Actinomycetota</taxon>
        <taxon>Actinomycetes</taxon>
        <taxon>Propionibacteriales</taxon>
        <taxon>Nocardioidaceae</taxon>
        <taxon>Nocardioides</taxon>
    </lineage>
</organism>
<evidence type="ECO:0000313" key="2">
    <source>
        <dbReference type="Proteomes" id="UP001168363"/>
    </source>
</evidence>
<name>A0ABT8TVT5_9ACTN</name>
<dbReference type="RefSeq" id="WP_302710286.1">
    <property type="nucleotide sequence ID" value="NZ_JAULSC010000041.1"/>
</dbReference>
<reference evidence="1" key="1">
    <citation type="submission" date="2023-06" db="EMBL/GenBank/DDBJ databases">
        <title>Genome sequence of Nocardioides sp. SOB44.</title>
        <authorList>
            <person name="Zhang G."/>
        </authorList>
    </citation>
    <scope>NUCLEOTIDE SEQUENCE</scope>
    <source>
        <strain evidence="1">SOB44</strain>
    </source>
</reference>
<accession>A0ABT8TVT5</accession>
<sequence>MSQIIRPVKRQHTVTERLLKGFAGVDGRLAVFDRAYKQRRMHPPGAGIFVTEFDRWDSHGAEERWNEFENDLPVALARVAQGTALHHHDTVETLRAIVAVHWLRSRSMMRAREQALDRFLGRYRRAAPDTRAEFLAEAYRRRTGLIASTRSELEWTLDEIIKEVLGEDLDRWHSERDVEYLKIARGRLDQMPIRIHSATGADLVIGDSPVAITIDGRAGAGPHQNVGIEEADQIAMPIAPDTLITFGATNLASMLSDEDVAYYNELQWGTFEVWIAARPGGTGDQRLRSEAAVSRQNR</sequence>
<proteinExistence type="predicted"/>
<comment type="caution">
    <text evidence="1">The sequence shown here is derived from an EMBL/GenBank/DDBJ whole genome shotgun (WGS) entry which is preliminary data.</text>
</comment>
<evidence type="ECO:0000313" key="1">
    <source>
        <dbReference type="EMBL" id="MDO3398074.1"/>
    </source>
</evidence>
<dbReference type="Proteomes" id="UP001168363">
    <property type="component" value="Unassembled WGS sequence"/>
</dbReference>
<dbReference type="Pfam" id="PF14022">
    <property type="entry name" value="DUF4238"/>
    <property type="match status" value="1"/>
</dbReference>
<protein>
    <submittedName>
        <fullName evidence="1">DUF4238 domain-containing protein</fullName>
    </submittedName>
</protein>
<dbReference type="InterPro" id="IPR025332">
    <property type="entry name" value="DUF4238"/>
</dbReference>
<keyword evidence="2" id="KW-1185">Reference proteome</keyword>
<dbReference type="EMBL" id="JAULSC010000041">
    <property type="protein sequence ID" value="MDO3398074.1"/>
    <property type="molecule type" value="Genomic_DNA"/>
</dbReference>